<gene>
    <name evidence="2" type="ORF">pneo_cds_710</name>
</gene>
<keyword evidence="1" id="KW-0472">Membrane</keyword>
<dbReference type="Proteomes" id="UP000249287">
    <property type="component" value="Segment"/>
</dbReference>
<reference evidence="2" key="1">
    <citation type="journal article" date="2018" name="Nat. Commun.">
        <title>Diversity and evolution of the emerging Pandoraviridae family.</title>
        <authorList>
            <person name="Legendre M."/>
            <person name="Fabre E."/>
            <person name="Poirot O."/>
            <person name="Jeudy S."/>
            <person name="Lartigue A."/>
            <person name="Alempic J.M."/>
            <person name="Beucher L."/>
            <person name="Philippe N."/>
            <person name="Bertaux L."/>
            <person name="Christo-Foroux E."/>
            <person name="Labadie K."/>
            <person name="Coute Y."/>
            <person name="Abergel C."/>
            <person name="Claverie J.M."/>
        </authorList>
    </citation>
    <scope>NUCLEOTIDE SEQUENCE [LARGE SCALE GENOMIC DNA]</scope>
    <source>
        <strain evidence="2">Neocaledonia</strain>
    </source>
</reference>
<evidence type="ECO:0000313" key="2">
    <source>
        <dbReference type="EMBL" id="AVK76317.1"/>
    </source>
</evidence>
<accession>A0A2U7UD14</accession>
<keyword evidence="1" id="KW-0812">Transmembrane</keyword>
<dbReference type="RefSeq" id="YP_009482320.1">
    <property type="nucleotide sequence ID" value="NC_037666.1"/>
</dbReference>
<dbReference type="EMBL" id="MG011690">
    <property type="protein sequence ID" value="AVK76317.1"/>
    <property type="molecule type" value="Genomic_DNA"/>
</dbReference>
<protein>
    <submittedName>
        <fullName evidence="2">Uncharacterized protein</fullName>
    </submittedName>
</protein>
<dbReference type="KEGG" id="vg:36843030"/>
<keyword evidence="1" id="KW-1133">Transmembrane helix</keyword>
<evidence type="ECO:0000256" key="1">
    <source>
        <dbReference type="SAM" id="Phobius"/>
    </source>
</evidence>
<dbReference type="GeneID" id="36843030"/>
<sequence>MSTESTMPRRAETHSAMPPTATPRLWLGDAARFVVIVAVVALVSAAAWHAVTSVAHLYGDCVADKSRLIATGRCFDKIACSVSPYAQCAFPTVVYMIYSTATWGMCVLLWPLIGPVYLYDWLLGLLSA</sequence>
<feature type="transmembrane region" description="Helical" evidence="1">
    <location>
        <begin position="33"/>
        <end position="58"/>
    </location>
</feature>
<proteinExistence type="predicted"/>
<name>A0A2U7UD14_9VIRU</name>
<organism evidence="2">
    <name type="scientific">Pandoravirus neocaledonia</name>
    <dbReference type="NCBI Taxonomy" id="2107708"/>
    <lineage>
        <taxon>Viruses</taxon>
        <taxon>Pandoravirus</taxon>
    </lineage>
</organism>
<feature type="transmembrane region" description="Helical" evidence="1">
    <location>
        <begin position="93"/>
        <end position="113"/>
    </location>
</feature>